<dbReference type="Proteomes" id="UP001595420">
    <property type="component" value="Unassembled WGS sequence"/>
</dbReference>
<proteinExistence type="predicted"/>
<evidence type="ECO:0008006" key="4">
    <source>
        <dbReference type="Google" id="ProtNLM"/>
    </source>
</evidence>
<evidence type="ECO:0000256" key="1">
    <source>
        <dbReference type="SAM" id="SignalP"/>
    </source>
</evidence>
<protein>
    <recommendedName>
        <fullName evidence="4">Tetratricopeptide repeat protein</fullName>
    </recommendedName>
</protein>
<feature type="signal peptide" evidence="1">
    <location>
        <begin position="1"/>
        <end position="19"/>
    </location>
</feature>
<name>A0ABV7BUV4_9PROT</name>
<sequence>MRGVFAALLLLLAACGGRAPPAGPPRDGVLDRAADAARDALNQDQPVVAGRLYAQALARARERDDAVAIDAMGFGQATSALARGDAPAALAVAREVRAELARRGRGASAGLLLAEATALFRLGRMAESDALARIVASRGAENPEAALRAHFLVGLLAAGRGDLPGVEAARAAIGAPDQLAYRADAVELEGLAALLRGDAATARLQGVTAAALRRDSLDYRGLSRALALQAAALERLGEREAAADAWLRAGRGAAERSEADARGWLDRAQQLAGGRADLLAAIAQAEALLAR</sequence>
<dbReference type="RefSeq" id="WP_216837445.1">
    <property type="nucleotide sequence ID" value="NZ_JAFNJS010000004.1"/>
</dbReference>
<accession>A0ABV7BUV4</accession>
<organism evidence="2 3">
    <name type="scientific">Falsiroseomonas tokyonensis</name>
    <dbReference type="NCBI Taxonomy" id="430521"/>
    <lineage>
        <taxon>Bacteria</taxon>
        <taxon>Pseudomonadati</taxon>
        <taxon>Pseudomonadota</taxon>
        <taxon>Alphaproteobacteria</taxon>
        <taxon>Acetobacterales</taxon>
        <taxon>Roseomonadaceae</taxon>
        <taxon>Falsiroseomonas</taxon>
    </lineage>
</organism>
<comment type="caution">
    <text evidence="2">The sequence shown here is derived from an EMBL/GenBank/DDBJ whole genome shotgun (WGS) entry which is preliminary data.</text>
</comment>
<keyword evidence="3" id="KW-1185">Reference proteome</keyword>
<gene>
    <name evidence="2" type="ORF">ACFOD3_15860</name>
</gene>
<keyword evidence="1" id="KW-0732">Signal</keyword>
<dbReference type="EMBL" id="JBHRSB010000004">
    <property type="protein sequence ID" value="MFC3001382.1"/>
    <property type="molecule type" value="Genomic_DNA"/>
</dbReference>
<dbReference type="PROSITE" id="PS51257">
    <property type="entry name" value="PROKAR_LIPOPROTEIN"/>
    <property type="match status" value="1"/>
</dbReference>
<reference evidence="3" key="1">
    <citation type="journal article" date="2019" name="Int. J. Syst. Evol. Microbiol.">
        <title>The Global Catalogue of Microorganisms (GCM) 10K type strain sequencing project: providing services to taxonomists for standard genome sequencing and annotation.</title>
        <authorList>
            <consortium name="The Broad Institute Genomics Platform"/>
            <consortium name="The Broad Institute Genome Sequencing Center for Infectious Disease"/>
            <person name="Wu L."/>
            <person name="Ma J."/>
        </authorList>
    </citation>
    <scope>NUCLEOTIDE SEQUENCE [LARGE SCALE GENOMIC DNA]</scope>
    <source>
        <strain evidence="3">CGMCC 1.16855</strain>
    </source>
</reference>
<feature type="chain" id="PRO_5045848493" description="Tetratricopeptide repeat protein" evidence="1">
    <location>
        <begin position="20"/>
        <end position="291"/>
    </location>
</feature>
<evidence type="ECO:0000313" key="2">
    <source>
        <dbReference type="EMBL" id="MFC3001382.1"/>
    </source>
</evidence>
<evidence type="ECO:0000313" key="3">
    <source>
        <dbReference type="Proteomes" id="UP001595420"/>
    </source>
</evidence>